<dbReference type="InterPro" id="IPR034938">
    <property type="entry name" value="3MGA_Dioxygenase"/>
</dbReference>
<gene>
    <name evidence="2" type="ORF">SAMN04488561_6797</name>
</gene>
<keyword evidence="3" id="KW-1185">Reference proteome</keyword>
<dbReference type="RefSeq" id="WP_069111495.1">
    <property type="nucleotide sequence ID" value="NZ_FNUC01000004.1"/>
</dbReference>
<protein>
    <submittedName>
        <fullName evidence="2">Catalytic LigB subunit of aromatic ring-opening dioxygenase</fullName>
    </submittedName>
</protein>
<keyword evidence="2" id="KW-0560">Oxidoreductase</keyword>
<dbReference type="STRING" id="561176.SAMN04488561_6797"/>
<proteinExistence type="predicted"/>
<feature type="domain" description="Extradiol ring-cleavage dioxygenase class III enzyme subunit B" evidence="1">
    <location>
        <begin position="77"/>
        <end position="308"/>
    </location>
</feature>
<evidence type="ECO:0000313" key="2">
    <source>
        <dbReference type="EMBL" id="SEF18728.1"/>
    </source>
</evidence>
<sequence length="339" mass="36172">MAELVLGIGTSHGPMLNTPPEQWGARRPADEANPALIFRGEAHTYPELAQVRGNAFADQCRDDVWRAKHAACRAGIAALGALVDDARLDALVVVSSDHKEVFGDDLLPQFAVYWGETMDHVPYTQDQLDGMGPGLAVAEVANQPDTHTRRRGHPELALHLVQHTSRAGFDPAASQRLPGGKWGNHGIPHGWGFVFQQVLGGGADLLPVVPVFVNTFYSPNPPSAARCLDFGAAVGDAIARFPSDLRVGLVASGGLSHMVVDEELDRTTLDAFAAGDHESLRDLPDAVLRSGSSEIRNWLVVAEAMRSTGATATVLDYQPCYRSPAGTGCGMAFAAWEPA</sequence>
<dbReference type="Pfam" id="PF02900">
    <property type="entry name" value="LigB"/>
    <property type="match status" value="1"/>
</dbReference>
<accession>A0A1H5PZW0</accession>
<organism evidence="2 3">
    <name type="scientific">Jiangella alba</name>
    <dbReference type="NCBI Taxonomy" id="561176"/>
    <lineage>
        <taxon>Bacteria</taxon>
        <taxon>Bacillati</taxon>
        <taxon>Actinomycetota</taxon>
        <taxon>Actinomycetes</taxon>
        <taxon>Jiangellales</taxon>
        <taxon>Jiangellaceae</taxon>
        <taxon>Jiangella</taxon>
    </lineage>
</organism>
<dbReference type="InterPro" id="IPR004183">
    <property type="entry name" value="Xdiol_dOase_suB"/>
</dbReference>
<evidence type="ECO:0000259" key="1">
    <source>
        <dbReference type="Pfam" id="PF02900"/>
    </source>
</evidence>
<dbReference type="GO" id="GO:0008198">
    <property type="term" value="F:ferrous iron binding"/>
    <property type="evidence" value="ECO:0007669"/>
    <property type="project" value="InterPro"/>
</dbReference>
<dbReference type="Proteomes" id="UP000181980">
    <property type="component" value="Unassembled WGS sequence"/>
</dbReference>
<dbReference type="OrthoDB" id="8673673at2"/>
<dbReference type="AlphaFoldDB" id="A0A1H5PZW0"/>
<evidence type="ECO:0000313" key="3">
    <source>
        <dbReference type="Proteomes" id="UP000181980"/>
    </source>
</evidence>
<dbReference type="GO" id="GO:0016702">
    <property type="term" value="F:oxidoreductase activity, acting on single donors with incorporation of molecular oxygen, incorporation of two atoms of oxygen"/>
    <property type="evidence" value="ECO:0007669"/>
    <property type="project" value="UniProtKB-ARBA"/>
</dbReference>
<name>A0A1H5PZW0_9ACTN</name>
<dbReference type="CDD" id="cd07366">
    <property type="entry name" value="3MGA_Dioxygenase"/>
    <property type="match status" value="1"/>
</dbReference>
<keyword evidence="2" id="KW-0223">Dioxygenase</keyword>
<dbReference type="SUPFAM" id="SSF53213">
    <property type="entry name" value="LigB-like"/>
    <property type="match status" value="1"/>
</dbReference>
<dbReference type="Gene3D" id="3.40.830.10">
    <property type="entry name" value="LigB-like"/>
    <property type="match status" value="1"/>
</dbReference>
<reference evidence="3" key="1">
    <citation type="submission" date="2016-10" db="EMBL/GenBank/DDBJ databases">
        <authorList>
            <person name="Varghese N."/>
            <person name="Submissions S."/>
        </authorList>
    </citation>
    <scope>NUCLEOTIDE SEQUENCE [LARGE SCALE GENOMIC DNA]</scope>
    <source>
        <strain evidence="3">DSM 45237</strain>
    </source>
</reference>
<dbReference type="EMBL" id="FNUC01000004">
    <property type="protein sequence ID" value="SEF18728.1"/>
    <property type="molecule type" value="Genomic_DNA"/>
</dbReference>